<organism evidence="9 10">
    <name type="scientific">Bellilinea caldifistulae</name>
    <dbReference type="NCBI Taxonomy" id="360411"/>
    <lineage>
        <taxon>Bacteria</taxon>
        <taxon>Bacillati</taxon>
        <taxon>Chloroflexota</taxon>
        <taxon>Anaerolineae</taxon>
        <taxon>Anaerolineales</taxon>
        <taxon>Anaerolineaceae</taxon>
        <taxon>Bellilinea</taxon>
    </lineage>
</organism>
<evidence type="ECO:0000259" key="8">
    <source>
        <dbReference type="Pfam" id="PF00171"/>
    </source>
</evidence>
<dbReference type="SUPFAM" id="SSF53720">
    <property type="entry name" value="ALDH-like"/>
    <property type="match status" value="1"/>
</dbReference>
<evidence type="ECO:0000256" key="1">
    <source>
        <dbReference type="ARBA" id="ARBA00004786"/>
    </source>
</evidence>
<dbReference type="EC" id="1.2.1.88" evidence="2"/>
<dbReference type="InterPro" id="IPR016163">
    <property type="entry name" value="Ald_DH_C"/>
</dbReference>
<keyword evidence="3 7" id="KW-0560">Oxidoreductase</keyword>
<dbReference type="InterPro" id="IPR015590">
    <property type="entry name" value="Aldehyde_DH_dom"/>
</dbReference>
<dbReference type="PANTHER" id="PTHR42862:SF1">
    <property type="entry name" value="DELTA-1-PYRROLINE-5-CARBOXYLATE DEHYDROGENASE 2, ISOFORM A-RELATED"/>
    <property type="match status" value="1"/>
</dbReference>
<dbReference type="PANTHER" id="PTHR42862">
    <property type="entry name" value="DELTA-1-PYRROLINE-5-CARBOXYLATE DEHYDROGENASE 1, ISOFORM A-RELATED"/>
    <property type="match status" value="1"/>
</dbReference>
<name>A0A0P6XAZ3_9CHLR</name>
<evidence type="ECO:0000256" key="7">
    <source>
        <dbReference type="RuleBase" id="RU003345"/>
    </source>
</evidence>
<keyword evidence="4" id="KW-0520">NAD</keyword>
<dbReference type="RefSeq" id="WP_061913533.1">
    <property type="nucleotide sequence ID" value="NZ_DF967971.1"/>
</dbReference>
<feature type="active site" evidence="6">
    <location>
        <position position="290"/>
    </location>
</feature>
<evidence type="ECO:0000313" key="10">
    <source>
        <dbReference type="Proteomes" id="UP000050514"/>
    </source>
</evidence>
<comment type="catalytic activity">
    <reaction evidence="5">
        <text>L-glutamate 5-semialdehyde + NAD(+) + H2O = L-glutamate + NADH + 2 H(+)</text>
        <dbReference type="Rhea" id="RHEA:30235"/>
        <dbReference type="ChEBI" id="CHEBI:15377"/>
        <dbReference type="ChEBI" id="CHEBI:15378"/>
        <dbReference type="ChEBI" id="CHEBI:29985"/>
        <dbReference type="ChEBI" id="CHEBI:57540"/>
        <dbReference type="ChEBI" id="CHEBI:57945"/>
        <dbReference type="ChEBI" id="CHEBI:58066"/>
        <dbReference type="EC" id="1.2.1.88"/>
    </reaction>
</comment>
<dbReference type="Proteomes" id="UP000050514">
    <property type="component" value="Unassembled WGS sequence"/>
</dbReference>
<dbReference type="STRING" id="360411.AC812_16200"/>
<sequence>MAAESTFKLTYATMFNPPEELHHKFEAALAQVRANLGKEHAMIIDGQDVYADEKFEDRNPANTDQVLGIFQKGNAGHAQRALAAARKAFPMWSRMKWQDRVALVRKAADLIDQRIYEMGVVVAMEVGKNRMEALGDVAETADLFRYACDRMEASNGFITEMGRDPLVGFESTNLSVLRPYGVWVVISPFNFPCALTGGPTAAALVTGNTVVIKPATDTPWTSRLIAECLRDAGIPDGVFNYVTGPGSTLGQALIDSPEVDGITFTGSYDVGMKIFRDFAQGRWVRPTILELGGKNPAIVSRNADLEDAAVGIVRSAFGLQGQKCSACSRVYIEEPVYDQLVQRLVELTEKLTIGDPTDRKVYLGPVVNRSSYKDYQQFCEELSQHGKILTGGRVLTEGEYAKGYFCTPTLVVDLPAEHHLWKQEMFVPITTIAAVRNLEEAMQRANDVQYGLTAGFYGSPEEAEWFFDHIQAGVTYANRPQGATTGAWPGYQPFGGWKGSGSSGKNAGGVHYLQLYMHEQIQTRVRRI</sequence>
<comment type="caution">
    <text evidence="9">The sequence shown here is derived from an EMBL/GenBank/DDBJ whole genome shotgun (WGS) entry which is preliminary data.</text>
</comment>
<dbReference type="GO" id="GO:0010133">
    <property type="term" value="P:L-proline catabolic process to L-glutamate"/>
    <property type="evidence" value="ECO:0007669"/>
    <property type="project" value="TreeGrafter"/>
</dbReference>
<keyword evidence="10" id="KW-1185">Reference proteome</keyword>
<feature type="domain" description="Aldehyde dehydrogenase" evidence="8">
    <location>
        <begin position="53"/>
        <end position="518"/>
    </location>
</feature>
<proteinExistence type="inferred from homology"/>
<protein>
    <recommendedName>
        <fullName evidence="2">L-glutamate gamma-semialdehyde dehydrogenase</fullName>
        <ecNumber evidence="2">1.2.1.88</ecNumber>
    </recommendedName>
</protein>
<evidence type="ECO:0000256" key="3">
    <source>
        <dbReference type="ARBA" id="ARBA00023002"/>
    </source>
</evidence>
<dbReference type="PROSITE" id="PS00687">
    <property type="entry name" value="ALDEHYDE_DEHYDR_GLU"/>
    <property type="match status" value="1"/>
</dbReference>
<dbReference type="EMBL" id="LGHJ01000024">
    <property type="protein sequence ID" value="KPL72363.1"/>
    <property type="molecule type" value="Genomic_DNA"/>
</dbReference>
<dbReference type="InterPro" id="IPR016160">
    <property type="entry name" value="Ald_DH_CS_CYS"/>
</dbReference>
<evidence type="ECO:0000256" key="2">
    <source>
        <dbReference type="ARBA" id="ARBA00012884"/>
    </source>
</evidence>
<reference evidence="9 10" key="1">
    <citation type="submission" date="2015-07" db="EMBL/GenBank/DDBJ databases">
        <title>Draft genome of Bellilinea caldifistulae DSM 17877.</title>
        <authorList>
            <person name="Hemp J."/>
            <person name="Ward L.M."/>
            <person name="Pace L.A."/>
            <person name="Fischer W.W."/>
        </authorList>
    </citation>
    <scope>NUCLEOTIDE SEQUENCE [LARGE SCALE GENOMIC DNA]</scope>
    <source>
        <strain evidence="9 10">GOMI-1</strain>
    </source>
</reference>
<dbReference type="Gene3D" id="3.40.605.10">
    <property type="entry name" value="Aldehyde Dehydrogenase, Chain A, domain 1"/>
    <property type="match status" value="1"/>
</dbReference>
<comment type="similarity">
    <text evidence="7">Belongs to the aldehyde dehydrogenase family.</text>
</comment>
<dbReference type="InterPro" id="IPR029510">
    <property type="entry name" value="Ald_DH_CS_GLU"/>
</dbReference>
<evidence type="ECO:0000256" key="6">
    <source>
        <dbReference type="PROSITE-ProRule" id="PRU10007"/>
    </source>
</evidence>
<dbReference type="GO" id="GO:0009898">
    <property type="term" value="C:cytoplasmic side of plasma membrane"/>
    <property type="evidence" value="ECO:0007669"/>
    <property type="project" value="TreeGrafter"/>
</dbReference>
<dbReference type="Gene3D" id="3.40.309.10">
    <property type="entry name" value="Aldehyde Dehydrogenase, Chain A, domain 2"/>
    <property type="match status" value="1"/>
</dbReference>
<accession>A0A0P6XAZ3</accession>
<evidence type="ECO:0000313" key="9">
    <source>
        <dbReference type="EMBL" id="KPL72363.1"/>
    </source>
</evidence>
<evidence type="ECO:0000256" key="4">
    <source>
        <dbReference type="ARBA" id="ARBA00023027"/>
    </source>
</evidence>
<dbReference type="GO" id="GO:0003842">
    <property type="term" value="F:L-glutamate gamma-semialdehyde dehydrogenase activity"/>
    <property type="evidence" value="ECO:0007669"/>
    <property type="project" value="UniProtKB-EC"/>
</dbReference>
<dbReference type="AlphaFoldDB" id="A0A0P6XAZ3"/>
<dbReference type="PATRIC" id="fig|360411.5.peg.1115"/>
<dbReference type="OrthoDB" id="9762913at2"/>
<comment type="pathway">
    <text evidence="1">Amino-acid degradation; L-proline degradation into L-glutamate; L-glutamate from L-proline: step 2/2.</text>
</comment>
<dbReference type="PROSITE" id="PS00070">
    <property type="entry name" value="ALDEHYDE_DEHYDR_CYS"/>
    <property type="match status" value="1"/>
</dbReference>
<evidence type="ECO:0000256" key="5">
    <source>
        <dbReference type="ARBA" id="ARBA00048142"/>
    </source>
</evidence>
<dbReference type="InterPro" id="IPR050485">
    <property type="entry name" value="Proline_metab_enzyme"/>
</dbReference>
<dbReference type="InterPro" id="IPR016162">
    <property type="entry name" value="Ald_DH_N"/>
</dbReference>
<dbReference type="InterPro" id="IPR016161">
    <property type="entry name" value="Ald_DH/histidinol_DH"/>
</dbReference>
<dbReference type="Pfam" id="PF00171">
    <property type="entry name" value="Aldedh"/>
    <property type="match status" value="1"/>
</dbReference>
<gene>
    <name evidence="9" type="ORF">AC812_16200</name>
</gene>